<dbReference type="GO" id="GO:0004065">
    <property type="term" value="F:arylsulfatase activity"/>
    <property type="evidence" value="ECO:0007669"/>
    <property type="project" value="TreeGrafter"/>
</dbReference>
<sequence length="592" mass="66638">MRTIIVMFDSLNRRMLPPYGGDPDIAPNFARLARRAVTFDRCYAGSMPCIPARREMHTGRYNFLHRSWSPLEPFDDSVPQMLKEAGIYTHLITDHQHYWEDGGATYHNRYASYEFFRGQEGDLWKPDVAASVGASLTDIGPRMRSQDAINRAAIEAGGVHPQTGVFEAGLSFLRDNAKTDNWMVQIETFDPHEPFYSSRRHMARFNDPQGSDATFDWPPYARVTEDEATEEVARNRYLALLSMCDENLGRVLDLMDEQEMWGDTALLVCTDHGYMLGEKGWWGKSVQPWYEETIHTPLFFWDPRAGIKGKRRRALVQTIDFGPTLLDLFGQQPTKDMQGHSLALHMEADRPRREAALFGSHGSHVNVTDGRYVYMRAPVSPANAPLYEYTLMPMHMRAMASPEALSRAEFVPGFSFTKGCRLLRLPAWGLGNPFVHGTLLFDLETDPDQATPLRDDALETRMATLLVKLMRESEAPPEQFERLGLPQSGAITPDRLLVARQAEQAARARKYAVRRDAFPPDAIIRSEPVGKLLQIEAARPLLIEAFPLLANAAIPSSFGHKTVIEVAAMQAGTEEAELRALEGQLKTALATD</sequence>
<keyword evidence="4" id="KW-1185">Reference proteome</keyword>
<dbReference type="Proteomes" id="UP000307874">
    <property type="component" value="Unassembled WGS sequence"/>
</dbReference>
<reference evidence="3 4" key="1">
    <citation type="submission" date="2019-06" db="EMBL/GenBank/DDBJ databases">
        <title>Martelella lutilitoris sp. nov., isolated from a tidal mudflat.</title>
        <authorList>
            <person name="Kim Y.-J."/>
        </authorList>
    </citation>
    <scope>NUCLEOTIDE SEQUENCE [LARGE SCALE GENOMIC DNA]</scope>
    <source>
        <strain evidence="3 4">GH2-6</strain>
    </source>
</reference>
<dbReference type="RefSeq" id="WP_138750049.1">
    <property type="nucleotide sequence ID" value="NZ_VCLB01000011.1"/>
</dbReference>
<dbReference type="Gene3D" id="3.40.720.10">
    <property type="entry name" value="Alkaline Phosphatase, subunit A"/>
    <property type="match status" value="1"/>
</dbReference>
<gene>
    <name evidence="3" type="ORF">FF124_18960</name>
</gene>
<evidence type="ECO:0000313" key="3">
    <source>
        <dbReference type="EMBL" id="TNB46233.1"/>
    </source>
</evidence>
<dbReference type="EMBL" id="VCLB01000011">
    <property type="protein sequence ID" value="TNB46233.1"/>
    <property type="molecule type" value="Genomic_DNA"/>
</dbReference>
<dbReference type="SUPFAM" id="SSF53649">
    <property type="entry name" value="Alkaline phosphatase-like"/>
    <property type="match status" value="1"/>
</dbReference>
<evidence type="ECO:0000259" key="2">
    <source>
        <dbReference type="Pfam" id="PF00884"/>
    </source>
</evidence>
<protein>
    <submittedName>
        <fullName evidence="3">Sulfatase</fullName>
    </submittedName>
</protein>
<evidence type="ECO:0000256" key="1">
    <source>
        <dbReference type="ARBA" id="ARBA00008779"/>
    </source>
</evidence>
<evidence type="ECO:0000313" key="4">
    <source>
        <dbReference type="Proteomes" id="UP000307874"/>
    </source>
</evidence>
<dbReference type="OrthoDB" id="9795675at2"/>
<dbReference type="InterPro" id="IPR000917">
    <property type="entry name" value="Sulfatase_N"/>
</dbReference>
<dbReference type="InterPro" id="IPR050738">
    <property type="entry name" value="Sulfatase"/>
</dbReference>
<comment type="similarity">
    <text evidence="1">Belongs to the sulfatase family.</text>
</comment>
<dbReference type="InterPro" id="IPR017850">
    <property type="entry name" value="Alkaline_phosphatase_core_sf"/>
</dbReference>
<dbReference type="CDD" id="cd16148">
    <property type="entry name" value="sulfatase_like"/>
    <property type="match status" value="1"/>
</dbReference>
<feature type="domain" description="Sulfatase N-terminal" evidence="2">
    <location>
        <begin position="4"/>
        <end position="330"/>
    </location>
</feature>
<name>A0A5C4JL94_9HYPH</name>
<proteinExistence type="inferred from homology"/>
<accession>A0A5C4JL94</accession>
<dbReference type="AlphaFoldDB" id="A0A5C4JL94"/>
<dbReference type="Pfam" id="PF00884">
    <property type="entry name" value="Sulfatase"/>
    <property type="match status" value="1"/>
</dbReference>
<dbReference type="PANTHER" id="PTHR42693:SF33">
    <property type="entry name" value="ARYLSULFATASE"/>
    <property type="match status" value="1"/>
</dbReference>
<dbReference type="PANTHER" id="PTHR42693">
    <property type="entry name" value="ARYLSULFATASE FAMILY MEMBER"/>
    <property type="match status" value="1"/>
</dbReference>
<comment type="caution">
    <text evidence="3">The sequence shown here is derived from an EMBL/GenBank/DDBJ whole genome shotgun (WGS) entry which is preliminary data.</text>
</comment>
<organism evidence="3 4">
    <name type="scientific">Martelella lutilitoris</name>
    <dbReference type="NCBI Taxonomy" id="2583532"/>
    <lineage>
        <taxon>Bacteria</taxon>
        <taxon>Pseudomonadati</taxon>
        <taxon>Pseudomonadota</taxon>
        <taxon>Alphaproteobacteria</taxon>
        <taxon>Hyphomicrobiales</taxon>
        <taxon>Aurantimonadaceae</taxon>
        <taxon>Martelella</taxon>
    </lineage>
</organism>